<evidence type="ECO:0000313" key="1">
    <source>
        <dbReference type="EMBL" id="KKM96347.1"/>
    </source>
</evidence>
<protein>
    <submittedName>
        <fullName evidence="1">Uncharacterized protein</fullName>
    </submittedName>
</protein>
<comment type="caution">
    <text evidence="1">The sequence shown here is derived from an EMBL/GenBank/DDBJ whole genome shotgun (WGS) entry which is preliminary data.</text>
</comment>
<dbReference type="EMBL" id="LAZR01005893">
    <property type="protein sequence ID" value="KKM96347.1"/>
    <property type="molecule type" value="Genomic_DNA"/>
</dbReference>
<accession>A0A0F9PT79</accession>
<reference evidence="1" key="1">
    <citation type="journal article" date="2015" name="Nature">
        <title>Complex archaea that bridge the gap between prokaryotes and eukaryotes.</title>
        <authorList>
            <person name="Spang A."/>
            <person name="Saw J.H."/>
            <person name="Jorgensen S.L."/>
            <person name="Zaremba-Niedzwiedzka K."/>
            <person name="Martijn J."/>
            <person name="Lind A.E."/>
            <person name="van Eijk R."/>
            <person name="Schleper C."/>
            <person name="Guy L."/>
            <person name="Ettema T.J."/>
        </authorList>
    </citation>
    <scope>NUCLEOTIDE SEQUENCE</scope>
</reference>
<dbReference type="AlphaFoldDB" id="A0A0F9PT79"/>
<sequence length="174" mass="19871">MSEELRLDIPDQPDLIVGIDKEEECPFCKTVGSRLVEGFRHQNPIGVTYRCTECYQPYFYRHAYREGQDVFLPIRLIPEPESSVLPLTHGRQGTFAQLRAESESVANSPSPRGSWYQNRKKQIDKESFTLLAERRSKGLCMQCGGDEEVLELGKSLLCKPCRLDFRMPTGRGGR</sequence>
<name>A0A0F9PT79_9ZZZZ</name>
<proteinExistence type="predicted"/>
<organism evidence="1">
    <name type="scientific">marine sediment metagenome</name>
    <dbReference type="NCBI Taxonomy" id="412755"/>
    <lineage>
        <taxon>unclassified sequences</taxon>
        <taxon>metagenomes</taxon>
        <taxon>ecological metagenomes</taxon>
    </lineage>
</organism>
<gene>
    <name evidence="1" type="ORF">LCGC14_1178910</name>
</gene>